<dbReference type="Pfam" id="PF03734">
    <property type="entry name" value="YkuD"/>
    <property type="match status" value="1"/>
</dbReference>
<dbReference type="Proteomes" id="UP000306402">
    <property type="component" value="Unassembled WGS sequence"/>
</dbReference>
<dbReference type="InterPro" id="IPR052905">
    <property type="entry name" value="LD-transpeptidase_YkuD-like"/>
</dbReference>
<dbReference type="Gene3D" id="2.40.440.10">
    <property type="entry name" value="L,D-transpeptidase catalytic domain-like"/>
    <property type="match status" value="1"/>
</dbReference>
<evidence type="ECO:0000256" key="6">
    <source>
        <dbReference type="ARBA" id="ARBA00023316"/>
    </source>
</evidence>
<dbReference type="GO" id="GO:0071555">
    <property type="term" value="P:cell wall organization"/>
    <property type="evidence" value="ECO:0007669"/>
    <property type="project" value="UniProtKB-UniRule"/>
</dbReference>
<dbReference type="InterPro" id="IPR038063">
    <property type="entry name" value="Transpep_catalytic_dom"/>
</dbReference>
<dbReference type="GO" id="GO:0009252">
    <property type="term" value="P:peptidoglycan biosynthetic process"/>
    <property type="evidence" value="ECO:0007669"/>
    <property type="project" value="UniProtKB-UniPathway"/>
</dbReference>
<accession>A0A5R9L1L1</accession>
<evidence type="ECO:0000256" key="4">
    <source>
        <dbReference type="ARBA" id="ARBA00022960"/>
    </source>
</evidence>
<dbReference type="SUPFAM" id="SSF141523">
    <property type="entry name" value="L,D-transpeptidase catalytic domain-like"/>
    <property type="match status" value="1"/>
</dbReference>
<feature type="active site" description="Nucleophile" evidence="7">
    <location>
        <position position="300"/>
    </location>
</feature>
<keyword evidence="3" id="KW-0808">Transferase</keyword>
<sequence length="376" mass="42186">MRSISLILALLLTAWINQSLIAQTHLSWNSASLMAGMDTPGKLSDSAELSRVLYTIAYGSTGKKFPKQVLEKIDSAHIARMVGLIIKDTAQWQLHARAIEPLAEPYQDLRRTVDSISLAGSDSLLQWTTISHALNEYRIVNRLAGQMTVLVNIPSATLRVIDPAGHVLLKCKVIVGSPHTPTPIFVANLTRVITYPYWNIPRSIAVKEFLPKIKKDPSGYLNAMKLQVISPQGNIVGPEIIDWKRLSAKNFPYRLRQSTGCDNALGVIKFDLDSPYDVYLHDTDHRELFSKKYRFLSHGCIRVAEPVKLANLLMGKEWLSDAFTDERYCNLPSKSYPLPNAVPVVITYAMVEAEAGLVYYQDIYKAFANRPVTFNR</sequence>
<comment type="pathway">
    <text evidence="1 7">Cell wall biogenesis; peptidoglycan biosynthesis.</text>
</comment>
<dbReference type="GO" id="GO:0004180">
    <property type="term" value="F:carboxypeptidase activity"/>
    <property type="evidence" value="ECO:0007669"/>
    <property type="project" value="UniProtKB-ARBA"/>
</dbReference>
<evidence type="ECO:0000259" key="8">
    <source>
        <dbReference type="PROSITE" id="PS52029"/>
    </source>
</evidence>
<evidence type="ECO:0000256" key="1">
    <source>
        <dbReference type="ARBA" id="ARBA00004752"/>
    </source>
</evidence>
<evidence type="ECO:0000256" key="2">
    <source>
        <dbReference type="ARBA" id="ARBA00005992"/>
    </source>
</evidence>
<keyword evidence="5 7" id="KW-0573">Peptidoglycan synthesis</keyword>
<protein>
    <recommendedName>
        <fullName evidence="8">L,D-TPase catalytic domain-containing protein</fullName>
    </recommendedName>
</protein>
<evidence type="ECO:0000256" key="7">
    <source>
        <dbReference type="PROSITE-ProRule" id="PRU01373"/>
    </source>
</evidence>
<dbReference type="RefSeq" id="WP_138363654.1">
    <property type="nucleotide sequence ID" value="NZ_VCEJ01000002.1"/>
</dbReference>
<dbReference type="CDD" id="cd16913">
    <property type="entry name" value="YkuD_like"/>
    <property type="match status" value="1"/>
</dbReference>
<comment type="caution">
    <text evidence="9">The sequence shown here is derived from an EMBL/GenBank/DDBJ whole genome shotgun (WGS) entry which is preliminary data.</text>
</comment>
<dbReference type="AlphaFoldDB" id="A0A5R9L1L1"/>
<proteinExistence type="inferred from homology"/>
<keyword evidence="4 7" id="KW-0133">Cell shape</keyword>
<dbReference type="OrthoDB" id="9778545at2"/>
<dbReference type="PROSITE" id="PS52029">
    <property type="entry name" value="LD_TPASE"/>
    <property type="match status" value="1"/>
</dbReference>
<keyword evidence="10" id="KW-1185">Reference proteome</keyword>
<feature type="active site" description="Proton donor/acceptor" evidence="7">
    <location>
        <position position="281"/>
    </location>
</feature>
<keyword evidence="6 7" id="KW-0961">Cell wall biogenesis/degradation</keyword>
<evidence type="ECO:0000256" key="5">
    <source>
        <dbReference type="ARBA" id="ARBA00022984"/>
    </source>
</evidence>
<comment type="similarity">
    <text evidence="2">Belongs to the YkuD family.</text>
</comment>
<feature type="domain" description="L,D-TPase catalytic" evidence="8">
    <location>
        <begin position="147"/>
        <end position="321"/>
    </location>
</feature>
<name>A0A5R9L1L1_9BACT</name>
<dbReference type="InterPro" id="IPR005490">
    <property type="entry name" value="LD_TPept_cat_dom"/>
</dbReference>
<evidence type="ECO:0000313" key="9">
    <source>
        <dbReference type="EMBL" id="TLV02444.1"/>
    </source>
</evidence>
<organism evidence="9 10">
    <name type="scientific">Dyadobacter luticola</name>
    <dbReference type="NCBI Taxonomy" id="1979387"/>
    <lineage>
        <taxon>Bacteria</taxon>
        <taxon>Pseudomonadati</taxon>
        <taxon>Bacteroidota</taxon>
        <taxon>Cytophagia</taxon>
        <taxon>Cytophagales</taxon>
        <taxon>Spirosomataceae</taxon>
        <taxon>Dyadobacter</taxon>
    </lineage>
</organism>
<gene>
    <name evidence="9" type="ORF">FEN17_02075</name>
</gene>
<evidence type="ECO:0000256" key="3">
    <source>
        <dbReference type="ARBA" id="ARBA00022679"/>
    </source>
</evidence>
<dbReference type="GO" id="GO:0008360">
    <property type="term" value="P:regulation of cell shape"/>
    <property type="evidence" value="ECO:0007669"/>
    <property type="project" value="UniProtKB-UniRule"/>
</dbReference>
<dbReference type="GO" id="GO:0016740">
    <property type="term" value="F:transferase activity"/>
    <property type="evidence" value="ECO:0007669"/>
    <property type="project" value="UniProtKB-KW"/>
</dbReference>
<dbReference type="PANTHER" id="PTHR41533">
    <property type="entry name" value="L,D-TRANSPEPTIDASE HI_1667-RELATED"/>
    <property type="match status" value="1"/>
</dbReference>
<dbReference type="UniPathway" id="UPA00219"/>
<evidence type="ECO:0000313" key="10">
    <source>
        <dbReference type="Proteomes" id="UP000306402"/>
    </source>
</evidence>
<dbReference type="PANTHER" id="PTHR41533:SF2">
    <property type="entry name" value="BLR7131 PROTEIN"/>
    <property type="match status" value="1"/>
</dbReference>
<dbReference type="EMBL" id="VCEJ01000002">
    <property type="protein sequence ID" value="TLV02444.1"/>
    <property type="molecule type" value="Genomic_DNA"/>
</dbReference>
<reference evidence="9 10" key="1">
    <citation type="submission" date="2019-05" db="EMBL/GenBank/DDBJ databases">
        <authorList>
            <person name="Qu J.-H."/>
        </authorList>
    </citation>
    <scope>NUCLEOTIDE SEQUENCE [LARGE SCALE GENOMIC DNA]</scope>
    <source>
        <strain evidence="9 10">T17</strain>
    </source>
</reference>